<accession>A0A6J4SYB0</accession>
<sequence length="41" mass="4825">PQPRLRRRGQPPLLRHRQDHDALLRRQAGPPGRRPGREGRL</sequence>
<dbReference type="EMBL" id="CADCVK010000433">
    <property type="protein sequence ID" value="CAA9508423.1"/>
    <property type="molecule type" value="Genomic_DNA"/>
</dbReference>
<feature type="non-terminal residue" evidence="2">
    <location>
        <position position="41"/>
    </location>
</feature>
<reference evidence="2" key="1">
    <citation type="submission" date="2020-02" db="EMBL/GenBank/DDBJ databases">
        <authorList>
            <person name="Meier V. D."/>
        </authorList>
    </citation>
    <scope>NUCLEOTIDE SEQUENCE</scope>
    <source>
        <strain evidence="2">AVDCRST_MAG12</strain>
    </source>
</reference>
<feature type="compositionally biased region" description="Basic residues" evidence="1">
    <location>
        <begin position="1"/>
        <end position="15"/>
    </location>
</feature>
<evidence type="ECO:0000256" key="1">
    <source>
        <dbReference type="SAM" id="MobiDB-lite"/>
    </source>
</evidence>
<feature type="region of interest" description="Disordered" evidence="1">
    <location>
        <begin position="1"/>
        <end position="41"/>
    </location>
</feature>
<dbReference type="AlphaFoldDB" id="A0A6J4SYB0"/>
<organism evidence="2">
    <name type="scientific">uncultured Rubrobacteraceae bacterium</name>
    <dbReference type="NCBI Taxonomy" id="349277"/>
    <lineage>
        <taxon>Bacteria</taxon>
        <taxon>Bacillati</taxon>
        <taxon>Actinomycetota</taxon>
        <taxon>Rubrobacteria</taxon>
        <taxon>Rubrobacterales</taxon>
        <taxon>Rubrobacteraceae</taxon>
        <taxon>environmental samples</taxon>
    </lineage>
</organism>
<name>A0A6J4SYB0_9ACTN</name>
<evidence type="ECO:0000313" key="2">
    <source>
        <dbReference type="EMBL" id="CAA9508423.1"/>
    </source>
</evidence>
<dbReference type="GO" id="GO:0016491">
    <property type="term" value="F:oxidoreductase activity"/>
    <property type="evidence" value="ECO:0007669"/>
    <property type="project" value="UniProtKB-KW"/>
</dbReference>
<feature type="non-terminal residue" evidence="2">
    <location>
        <position position="1"/>
    </location>
</feature>
<proteinExistence type="predicted"/>
<protein>
    <submittedName>
        <fullName evidence="2">NAD(P) transhydrogenase subunit beta</fullName>
        <ecNumber evidence="2">1.6.1.2</ecNumber>
    </submittedName>
</protein>
<dbReference type="EC" id="1.6.1.2" evidence="2"/>
<gene>
    <name evidence="2" type="ORF">AVDCRST_MAG12-3089</name>
</gene>
<keyword evidence="2" id="KW-0560">Oxidoreductase</keyword>